<evidence type="ECO:0000313" key="2">
    <source>
        <dbReference type="EMBL" id="CAE7291346.1"/>
    </source>
</evidence>
<dbReference type="Proteomes" id="UP000604046">
    <property type="component" value="Unassembled WGS sequence"/>
</dbReference>
<protein>
    <submittedName>
        <fullName evidence="2">CACNA1E protein</fullName>
    </submittedName>
</protein>
<keyword evidence="3" id="KW-1185">Reference proteome</keyword>
<evidence type="ECO:0000256" key="1">
    <source>
        <dbReference type="SAM" id="Coils"/>
    </source>
</evidence>
<keyword evidence="1" id="KW-0175">Coiled coil</keyword>
<dbReference type="OrthoDB" id="10443587at2759"/>
<accession>A0A812NGL7</accession>
<reference evidence="2" key="1">
    <citation type="submission" date="2021-02" db="EMBL/GenBank/DDBJ databases">
        <authorList>
            <person name="Dougan E. K."/>
            <person name="Rhodes N."/>
            <person name="Thang M."/>
            <person name="Chan C."/>
        </authorList>
    </citation>
    <scope>NUCLEOTIDE SEQUENCE</scope>
</reference>
<gene>
    <name evidence="2" type="primary">CACNA1E</name>
    <name evidence="2" type="ORF">SNAT2548_LOCUS15369</name>
</gene>
<evidence type="ECO:0000313" key="3">
    <source>
        <dbReference type="Proteomes" id="UP000604046"/>
    </source>
</evidence>
<organism evidence="2 3">
    <name type="scientific">Symbiodinium natans</name>
    <dbReference type="NCBI Taxonomy" id="878477"/>
    <lineage>
        <taxon>Eukaryota</taxon>
        <taxon>Sar</taxon>
        <taxon>Alveolata</taxon>
        <taxon>Dinophyceae</taxon>
        <taxon>Suessiales</taxon>
        <taxon>Symbiodiniaceae</taxon>
        <taxon>Symbiodinium</taxon>
    </lineage>
</organism>
<dbReference type="EMBL" id="CAJNDS010001946">
    <property type="protein sequence ID" value="CAE7291346.1"/>
    <property type="molecule type" value="Genomic_DNA"/>
</dbReference>
<proteinExistence type="predicted"/>
<name>A0A812NGL7_9DINO</name>
<sequence length="137" mass="15848">MQESTTLRSRLEHVAMAAKAAEARPPRLRAGLKLMASSMAKEEDIARLHARNCEEVQAETLRLRHQARHLEAETQVELQATAQRARDEAHEAHWRRVFLEAQQTELNLEMRAFEQRQALQRRSEHFECLRGDKSTGP</sequence>
<comment type="caution">
    <text evidence="2">The sequence shown here is derived from an EMBL/GenBank/DDBJ whole genome shotgun (WGS) entry which is preliminary data.</text>
</comment>
<dbReference type="AlphaFoldDB" id="A0A812NGL7"/>
<feature type="coiled-coil region" evidence="1">
    <location>
        <begin position="53"/>
        <end position="116"/>
    </location>
</feature>